<feature type="binding site" evidence="3">
    <location>
        <position position="296"/>
    </location>
    <ligand>
        <name>Mg(2+)</name>
        <dbReference type="ChEBI" id="CHEBI:18420"/>
        <label>1</label>
    </ligand>
</feature>
<evidence type="ECO:0000313" key="5">
    <source>
        <dbReference type="Proteomes" id="UP000199103"/>
    </source>
</evidence>
<evidence type="ECO:0000256" key="3">
    <source>
        <dbReference type="PIRSR" id="PIRSR605502-1"/>
    </source>
</evidence>
<feature type="binding site" evidence="3">
    <location>
        <position position="293"/>
    </location>
    <ligand>
        <name>Mg(2+)</name>
        <dbReference type="ChEBI" id="CHEBI:18420"/>
        <label>1</label>
    </ligand>
</feature>
<dbReference type="OrthoDB" id="2822542at2"/>
<organism evidence="4 5">
    <name type="scientific">Microlunatus soli</name>
    <dbReference type="NCBI Taxonomy" id="630515"/>
    <lineage>
        <taxon>Bacteria</taxon>
        <taxon>Bacillati</taxon>
        <taxon>Actinomycetota</taxon>
        <taxon>Actinomycetes</taxon>
        <taxon>Propionibacteriales</taxon>
        <taxon>Propionibacteriaceae</taxon>
        <taxon>Microlunatus</taxon>
    </lineage>
</organism>
<reference evidence="4 5" key="1">
    <citation type="submission" date="2016-10" db="EMBL/GenBank/DDBJ databases">
        <authorList>
            <person name="de Groot N.N."/>
        </authorList>
    </citation>
    <scope>NUCLEOTIDE SEQUENCE [LARGE SCALE GENOMIC DNA]</scope>
    <source>
        <strain evidence="4 5">DSM 21800</strain>
    </source>
</reference>
<dbReference type="Pfam" id="PF03747">
    <property type="entry name" value="ADP_ribosyl_GH"/>
    <property type="match status" value="1"/>
</dbReference>
<comment type="similarity">
    <text evidence="1">Belongs to the ADP-ribosylglycohydrolase family.</text>
</comment>
<dbReference type="GO" id="GO:0046872">
    <property type="term" value="F:metal ion binding"/>
    <property type="evidence" value="ECO:0007669"/>
    <property type="project" value="UniProtKB-KW"/>
</dbReference>
<evidence type="ECO:0000256" key="1">
    <source>
        <dbReference type="ARBA" id="ARBA00010702"/>
    </source>
</evidence>
<gene>
    <name evidence="4" type="ORF">SAMN04489812_0109</name>
</gene>
<dbReference type="InterPro" id="IPR050792">
    <property type="entry name" value="ADP-ribosylglycohydrolase"/>
</dbReference>
<keyword evidence="2 4" id="KW-0378">Hydrolase</keyword>
<dbReference type="SUPFAM" id="SSF101478">
    <property type="entry name" value="ADP-ribosylglycohydrolase"/>
    <property type="match status" value="1"/>
</dbReference>
<dbReference type="GO" id="GO:0016787">
    <property type="term" value="F:hydrolase activity"/>
    <property type="evidence" value="ECO:0007669"/>
    <property type="project" value="UniProtKB-KW"/>
</dbReference>
<name>A0A1H1MF32_9ACTN</name>
<feature type="binding site" evidence="3">
    <location>
        <position position="65"/>
    </location>
    <ligand>
        <name>Mg(2+)</name>
        <dbReference type="ChEBI" id="CHEBI:18420"/>
        <label>1</label>
    </ligand>
</feature>
<dbReference type="PANTHER" id="PTHR16222">
    <property type="entry name" value="ADP-RIBOSYLGLYCOHYDROLASE"/>
    <property type="match status" value="1"/>
</dbReference>
<dbReference type="EMBL" id="LT629772">
    <property type="protein sequence ID" value="SDR85277.1"/>
    <property type="molecule type" value="Genomic_DNA"/>
</dbReference>
<dbReference type="InterPro" id="IPR036705">
    <property type="entry name" value="Ribosyl_crysJ1_sf"/>
</dbReference>
<keyword evidence="5" id="KW-1185">Reference proteome</keyword>
<dbReference type="STRING" id="630515.SAMN04489812_0109"/>
<evidence type="ECO:0000313" key="4">
    <source>
        <dbReference type="EMBL" id="SDR85277.1"/>
    </source>
</evidence>
<dbReference type="Gene3D" id="1.10.4080.10">
    <property type="entry name" value="ADP-ribosylation/Crystallin J1"/>
    <property type="match status" value="1"/>
</dbReference>
<keyword evidence="3" id="KW-0460">Magnesium</keyword>
<sequence>MPSLLHSKIHGSLAAGCLADALGAPTEELSRDQIRAAFGGYVTEFHAPLPGAPYANGRAAAQITDDSSQMIMLARLLTRTGAALTPEDMAQLLIEWSKNENYFPHFAGPTTREAIARLERGEDPRQVGRQGTIMTQGASNGAAMRVGPVGLFHHGDPQAAVRTAFTTCVPSHNTPPGVAGAAAIAAAVARACTPGAEIVDIVRAATDGAREGAELGRAEGRDVPGASVERRIDRAVALAVTARDDEQAIDLISDEIGVGLPAAEAVPAAIGFFVAGAGDPVRVARLAANAGGDSDTIGCMAAAIAGAFRGIEAIDEAAVATVERANDLDLSALADELLAAAER</sequence>
<feature type="binding site" evidence="3">
    <location>
        <position position="295"/>
    </location>
    <ligand>
        <name>Mg(2+)</name>
        <dbReference type="ChEBI" id="CHEBI:18420"/>
        <label>1</label>
    </ligand>
</feature>
<proteinExistence type="inferred from homology"/>
<dbReference type="AlphaFoldDB" id="A0A1H1MF32"/>
<feature type="binding site" evidence="3">
    <location>
        <position position="66"/>
    </location>
    <ligand>
        <name>Mg(2+)</name>
        <dbReference type="ChEBI" id="CHEBI:18420"/>
        <label>1</label>
    </ligand>
</feature>
<dbReference type="RefSeq" id="WP_091518216.1">
    <property type="nucleotide sequence ID" value="NZ_LT629772.1"/>
</dbReference>
<feature type="binding site" evidence="3">
    <location>
        <position position="64"/>
    </location>
    <ligand>
        <name>Mg(2+)</name>
        <dbReference type="ChEBI" id="CHEBI:18420"/>
        <label>1</label>
    </ligand>
</feature>
<dbReference type="InterPro" id="IPR005502">
    <property type="entry name" value="Ribosyl_crysJ1"/>
</dbReference>
<keyword evidence="3" id="KW-0479">Metal-binding</keyword>
<evidence type="ECO:0000256" key="2">
    <source>
        <dbReference type="ARBA" id="ARBA00022801"/>
    </source>
</evidence>
<dbReference type="Proteomes" id="UP000199103">
    <property type="component" value="Chromosome I"/>
</dbReference>
<dbReference type="PANTHER" id="PTHR16222:SF24">
    <property type="entry name" value="ADP-RIBOSYLHYDROLASE ARH3"/>
    <property type="match status" value="1"/>
</dbReference>
<protein>
    <submittedName>
        <fullName evidence="4">ADP-ribosylglycohydrolase</fullName>
    </submittedName>
</protein>
<accession>A0A1H1MF32</accession>
<comment type="cofactor">
    <cofactor evidence="3">
        <name>Mg(2+)</name>
        <dbReference type="ChEBI" id="CHEBI:18420"/>
    </cofactor>
    <text evidence="3">Binds 2 magnesium ions per subunit.</text>
</comment>